<reference evidence="2" key="8">
    <citation type="journal article" date="2005" name="Science">
        <title>Antisense Transcription in the Mammalian Transcriptome.</title>
        <authorList>
            <consortium name="RIKEN Genome Exploration Research Group and Genome Science Group (Genome Network Project Core Group) and the FANTOM Consortium"/>
        </authorList>
    </citation>
    <scope>NUCLEOTIDE SEQUENCE</scope>
    <source>
        <strain evidence="2">C57BL/6J</strain>
        <tissue evidence="2">Kidney</tissue>
    </source>
</reference>
<name>Q3TP56_MOUSE</name>
<reference evidence="2" key="2">
    <citation type="journal article" date="2000" name="Genome Res.">
        <title>Normalization and subtraction of cap-trapper-selected cDNAs to prepare full-length cDNA libraries for rapid discovery of new genes.</title>
        <authorList>
            <person name="Carninci P."/>
            <person name="Shibata Y."/>
            <person name="Hayatsu N."/>
            <person name="Sugahara Y."/>
            <person name="Shibata K."/>
            <person name="Itoh M."/>
            <person name="Konno H."/>
            <person name="Okazaki Y."/>
            <person name="Muramatsu M."/>
            <person name="Hayashizaki Y."/>
        </authorList>
    </citation>
    <scope>NUCLEOTIDE SEQUENCE</scope>
    <source>
        <strain evidence="2">C57BL/6J</strain>
        <tissue evidence="2">Kidney</tissue>
    </source>
</reference>
<reference evidence="2" key="7">
    <citation type="journal article" date="2005" name="Science">
        <title>The Transcriptional Landscape of the Mammalian Genome.</title>
        <authorList>
            <consortium name="The FANTOM Consortium"/>
            <consortium name="Riken Genome Exploration Research Group and Genome Science Group (Genome Network Project Core Group)"/>
        </authorList>
    </citation>
    <scope>NUCLEOTIDE SEQUENCE</scope>
    <source>
        <strain evidence="2">C57BL/6J</strain>
        <tissue evidence="2">Kidney</tissue>
    </source>
</reference>
<evidence type="ECO:0000256" key="1">
    <source>
        <dbReference type="SAM" id="MobiDB-lite"/>
    </source>
</evidence>
<organism evidence="2">
    <name type="scientific">Mus musculus</name>
    <name type="common">Mouse</name>
    <dbReference type="NCBI Taxonomy" id="10090"/>
    <lineage>
        <taxon>Eukaryota</taxon>
        <taxon>Metazoa</taxon>
        <taxon>Chordata</taxon>
        <taxon>Craniata</taxon>
        <taxon>Vertebrata</taxon>
        <taxon>Euteleostomi</taxon>
        <taxon>Mammalia</taxon>
        <taxon>Eutheria</taxon>
        <taxon>Euarchontoglires</taxon>
        <taxon>Glires</taxon>
        <taxon>Rodentia</taxon>
        <taxon>Myomorpha</taxon>
        <taxon>Muroidea</taxon>
        <taxon>Muridae</taxon>
        <taxon>Murinae</taxon>
        <taxon>Mus</taxon>
        <taxon>Mus</taxon>
    </lineage>
</organism>
<reference evidence="2" key="1">
    <citation type="journal article" date="1999" name="Methods Enzymol.">
        <title>High-efficiency full-length cDNA cloning.</title>
        <authorList>
            <person name="Carninci P."/>
            <person name="Hayashizaki Y."/>
        </authorList>
    </citation>
    <scope>NUCLEOTIDE SEQUENCE</scope>
    <source>
        <strain evidence="2">C57BL/6J</strain>
        <tissue evidence="2">Kidney</tissue>
    </source>
</reference>
<dbReference type="EMBL" id="AK164696">
    <property type="protein sequence ID" value="BAE37881.1"/>
    <property type="molecule type" value="mRNA"/>
</dbReference>
<dbReference type="MGI" id="MGI:108109">
    <property type="gene designation" value="Ywhag"/>
</dbReference>
<dbReference type="AGR" id="MGI:108109"/>
<sequence length="127" mass="14071">MQSVQFMSSGELMVSWVPKTGSAPNLLNLSSEAQQPLCRPLELVPWLRKDDAPLHSPSMPFLGAPPHASVPAPPNRDRARPQQRKLGHQSGQRGRRGFARGFVSLSAVSVSVSRLYCLEMTYWNCKT</sequence>
<reference evidence="2" key="6">
    <citation type="submission" date="2004-04" db="EMBL/GenBank/DDBJ databases">
        <authorList>
            <person name="Arakawa T."/>
            <person name="Carninci P."/>
            <person name="Fukuda S."/>
            <person name="Hashizume W."/>
            <person name="Hayashida K."/>
            <person name="Hori F."/>
            <person name="Iida J."/>
            <person name="Imamura K."/>
            <person name="Imotani K."/>
            <person name="Itoh M."/>
            <person name="Kanagawa S."/>
            <person name="Kawai J."/>
            <person name="Kojima M."/>
            <person name="Konno H."/>
            <person name="Murata M."/>
            <person name="Nakamura M."/>
            <person name="Ninomiya N."/>
            <person name="Nishiyori H."/>
            <person name="Nomura K."/>
            <person name="Ohno M."/>
            <person name="Sakazume N."/>
            <person name="Sano H."/>
            <person name="Sasaki D."/>
            <person name="Shibata K."/>
            <person name="Shiraki T."/>
            <person name="Tagami M."/>
            <person name="Tagami Y."/>
            <person name="Waki K."/>
            <person name="Watahiki A."/>
            <person name="Muramatsu M."/>
            <person name="Hayashizaki Y."/>
        </authorList>
    </citation>
    <scope>NUCLEOTIDE SEQUENCE</scope>
    <source>
        <strain evidence="2">C57BL/6J</strain>
        <tissue evidence="2">Kidney</tissue>
    </source>
</reference>
<reference evidence="2" key="5">
    <citation type="journal article" date="2002" name="Nature">
        <title>Analysis of the mouse transcriptome based on functional annotation of 60,770 full-length cDNAs.</title>
        <authorList>
            <consortium name="The FANTOM Consortium and the RIKEN Genome Exploration Research Group Phase I and II Team"/>
        </authorList>
    </citation>
    <scope>NUCLEOTIDE SEQUENCE</scope>
    <source>
        <strain evidence="2">C57BL/6J</strain>
        <tissue evidence="2">Kidney</tissue>
    </source>
</reference>
<feature type="compositionally biased region" description="Basic residues" evidence="1">
    <location>
        <begin position="81"/>
        <end position="95"/>
    </location>
</feature>
<evidence type="ECO:0000313" key="3">
    <source>
        <dbReference type="MGI" id="MGI:108109"/>
    </source>
</evidence>
<gene>
    <name evidence="3" type="primary">Ywhag</name>
</gene>
<reference evidence="2" key="3">
    <citation type="journal article" date="2000" name="Genome Res.">
        <title>RIKEN integrated sequence analysis (RISA) system--384-format sequencing pipeline with 384 multicapillary sequencer.</title>
        <authorList>
            <person name="Shibata K."/>
            <person name="Itoh M."/>
            <person name="Aizawa K."/>
            <person name="Nagaoka S."/>
            <person name="Sasaki N."/>
            <person name="Carninci P."/>
            <person name="Konno H."/>
            <person name="Akiyama J."/>
            <person name="Nishi K."/>
            <person name="Kitsunai T."/>
            <person name="Tashiro H."/>
            <person name="Itoh M."/>
            <person name="Sumi N."/>
            <person name="Ishii Y."/>
            <person name="Nakamura S."/>
            <person name="Hazama M."/>
            <person name="Nishine T."/>
            <person name="Harada A."/>
            <person name="Yamamoto R."/>
            <person name="Matsumoto H."/>
            <person name="Sakaguchi S."/>
            <person name="Ikegami T."/>
            <person name="Kashiwagi K."/>
            <person name="Fujiwake S."/>
            <person name="Inoue K."/>
            <person name="Togawa Y."/>
            <person name="Izawa M."/>
            <person name="Ohara E."/>
            <person name="Watahiki M."/>
            <person name="Yoneda Y."/>
            <person name="Ishikawa T."/>
            <person name="Ozawa K."/>
            <person name="Tanaka T."/>
            <person name="Matsuura S."/>
            <person name="Kawai J."/>
            <person name="Okazaki Y."/>
            <person name="Muramatsu M."/>
            <person name="Inoue Y."/>
            <person name="Kira A."/>
            <person name="Hayashizaki Y."/>
        </authorList>
    </citation>
    <scope>NUCLEOTIDE SEQUENCE</scope>
    <source>
        <strain evidence="2">C57BL/6J</strain>
        <tissue evidence="2">Kidney</tissue>
    </source>
</reference>
<reference evidence="2" key="4">
    <citation type="journal article" date="2001" name="Nature">
        <title>Functional annotation of a full-length mouse cDNA collection.</title>
        <authorList>
            <consortium name="The RIKEN Genome Exploration Research Group Phase II Team and the FANTOM Consortium"/>
        </authorList>
    </citation>
    <scope>NUCLEOTIDE SEQUENCE</scope>
    <source>
        <strain evidence="2">C57BL/6J</strain>
        <tissue evidence="2">Kidney</tissue>
    </source>
</reference>
<dbReference type="AlphaFoldDB" id="Q3TP56"/>
<evidence type="ECO:0000313" key="2">
    <source>
        <dbReference type="EMBL" id="BAE37881.1"/>
    </source>
</evidence>
<protein>
    <submittedName>
        <fullName evidence="2">Uncharacterized protein</fullName>
    </submittedName>
</protein>
<feature type="region of interest" description="Disordered" evidence="1">
    <location>
        <begin position="55"/>
        <end position="95"/>
    </location>
</feature>
<proteinExistence type="evidence at transcript level"/>
<accession>Q3TP56</accession>